<dbReference type="Gene3D" id="3.10.20.90">
    <property type="entry name" value="Phosphatidylinositol 3-kinase Catalytic Subunit, Chain A, domain 1"/>
    <property type="match status" value="1"/>
</dbReference>
<dbReference type="SUPFAM" id="SSF54236">
    <property type="entry name" value="Ubiquitin-like"/>
    <property type="match status" value="1"/>
</dbReference>
<dbReference type="Pfam" id="PF00789">
    <property type="entry name" value="UBX"/>
    <property type="match status" value="1"/>
</dbReference>
<feature type="compositionally biased region" description="Polar residues" evidence="1">
    <location>
        <begin position="458"/>
        <end position="480"/>
    </location>
</feature>
<name>A0A1D1XL87_9ARAE</name>
<evidence type="ECO:0000313" key="3">
    <source>
        <dbReference type="EMBL" id="JAT43131.1"/>
    </source>
</evidence>
<dbReference type="EMBL" id="GDJX01024805">
    <property type="protein sequence ID" value="JAT43131.1"/>
    <property type="molecule type" value="Transcribed_RNA"/>
</dbReference>
<accession>A0A1D1XL87</accession>
<feature type="region of interest" description="Disordered" evidence="1">
    <location>
        <begin position="444"/>
        <end position="533"/>
    </location>
</feature>
<evidence type="ECO:0000256" key="1">
    <source>
        <dbReference type="SAM" id="MobiDB-lite"/>
    </source>
</evidence>
<dbReference type="InterPro" id="IPR036249">
    <property type="entry name" value="Thioredoxin-like_sf"/>
</dbReference>
<gene>
    <name evidence="3" type="primary">UBXN4_0</name>
    <name evidence="3" type="ORF">g.36799</name>
</gene>
<feature type="domain" description="UBX" evidence="2">
    <location>
        <begin position="313"/>
        <end position="391"/>
    </location>
</feature>
<organism evidence="3">
    <name type="scientific">Anthurium amnicola</name>
    <dbReference type="NCBI Taxonomy" id="1678845"/>
    <lineage>
        <taxon>Eukaryota</taxon>
        <taxon>Viridiplantae</taxon>
        <taxon>Streptophyta</taxon>
        <taxon>Embryophyta</taxon>
        <taxon>Tracheophyta</taxon>
        <taxon>Spermatophyta</taxon>
        <taxon>Magnoliopsida</taxon>
        <taxon>Liliopsida</taxon>
        <taxon>Araceae</taxon>
        <taxon>Pothoideae</taxon>
        <taxon>Potheae</taxon>
        <taxon>Anthurium</taxon>
    </lineage>
</organism>
<evidence type="ECO:0000259" key="2">
    <source>
        <dbReference type="PROSITE" id="PS50033"/>
    </source>
</evidence>
<sequence length="533" mass="57507">MERSSSSLSYEGSISDAITAAQTQKKLFVVYISGDDDVSTNLEQLTWMNQRVAESISKYCIFLHLVEGTVDALQFSAIYPQKSVPSISAVGYNGLLIWEHGGFISAENLVESVEKASASLQLQETAAAILTAALASKKSEPSSSSTAASSVKGSTSSSNGASTSTNNSNKSEAVPLTYPGGTENGINERISEKGDEVDENNFARSIHVGTEESVQSGLTAPISAEIDSTSCDPRCMYENSGFAGDEEENAESVSVEKMTNCSVALESTAKSDVNDPAHQCAFDSQGNSKMFANEMERSQREKAEVSARSSSATKLTDVYLNIRLPNGTRLQMRFSVTDNLQSVKNYIDESTVSNLGAYDLAIPYPRKVFLEQDITKTLSELGFASREALIVVPHQRVTVAQGGQSSSYGTNFANELDPRDRDNGYFVFVKRMLSYMNPFSYLGGTSHSSSPEPDPSGLRQQGPTSQNYPSAAGGSYQTYASGERPRQPGNNATSSRFGSNIHTLRDVEGEDPPSDRNFFWNGNSTQFGGDDKN</sequence>
<dbReference type="InterPro" id="IPR001012">
    <property type="entry name" value="UBX_dom"/>
</dbReference>
<dbReference type="InterPro" id="IPR029071">
    <property type="entry name" value="Ubiquitin-like_domsf"/>
</dbReference>
<feature type="compositionally biased region" description="Low complexity" evidence="1">
    <location>
        <begin position="140"/>
        <end position="171"/>
    </location>
</feature>
<proteinExistence type="predicted"/>
<dbReference type="PANTHER" id="PTHR47770">
    <property type="entry name" value="PLANT UBX DOMAIN-CONTAINING PROTEIN 11"/>
    <property type="match status" value="1"/>
</dbReference>
<dbReference type="AlphaFoldDB" id="A0A1D1XL87"/>
<protein>
    <submittedName>
        <fullName evidence="3">UBX domain-containing protein 4</fullName>
    </submittedName>
</protein>
<dbReference type="SMART" id="SM00166">
    <property type="entry name" value="UBX"/>
    <property type="match status" value="1"/>
</dbReference>
<dbReference type="CDD" id="cd01767">
    <property type="entry name" value="UBX"/>
    <property type="match status" value="1"/>
</dbReference>
<dbReference type="PANTHER" id="PTHR47770:SF1">
    <property type="entry name" value="PLANT UBX DOMAIN-CONTAINING PROTEIN 11"/>
    <property type="match status" value="1"/>
</dbReference>
<dbReference type="Pfam" id="PF23187">
    <property type="entry name" value="UBX7_N"/>
    <property type="match status" value="1"/>
</dbReference>
<dbReference type="SUPFAM" id="SSF52833">
    <property type="entry name" value="Thioredoxin-like"/>
    <property type="match status" value="1"/>
</dbReference>
<feature type="compositionally biased region" description="Polar residues" evidence="1">
    <location>
        <begin position="488"/>
        <end position="502"/>
    </location>
</feature>
<dbReference type="Gene3D" id="3.40.30.10">
    <property type="entry name" value="Glutaredoxin"/>
    <property type="match status" value="1"/>
</dbReference>
<reference evidence="3" key="1">
    <citation type="submission" date="2015-07" db="EMBL/GenBank/DDBJ databases">
        <title>Transcriptome Assembly of Anthurium amnicola.</title>
        <authorList>
            <person name="Suzuki J."/>
        </authorList>
    </citation>
    <scope>NUCLEOTIDE SEQUENCE</scope>
</reference>
<dbReference type="PROSITE" id="PS50033">
    <property type="entry name" value="UBX"/>
    <property type="match status" value="1"/>
</dbReference>
<feature type="region of interest" description="Disordered" evidence="1">
    <location>
        <begin position="140"/>
        <end position="197"/>
    </location>
</feature>